<dbReference type="SUPFAM" id="SSF47413">
    <property type="entry name" value="lambda repressor-like DNA-binding domains"/>
    <property type="match status" value="1"/>
</dbReference>
<dbReference type="PROSITE" id="PS50943">
    <property type="entry name" value="HTH_CROC1"/>
    <property type="match status" value="1"/>
</dbReference>
<evidence type="ECO:0000259" key="1">
    <source>
        <dbReference type="PROSITE" id="PS50943"/>
    </source>
</evidence>
<name>A0A1B4V7X0_9GAMM</name>
<dbReference type="Pfam" id="PF01381">
    <property type="entry name" value="HTH_3"/>
    <property type="match status" value="1"/>
</dbReference>
<dbReference type="InterPro" id="IPR010982">
    <property type="entry name" value="Lambda_DNA-bd_dom_sf"/>
</dbReference>
<dbReference type="EMBL" id="AP014936">
    <property type="protein sequence ID" value="BAU49629.1"/>
    <property type="molecule type" value="Genomic_DNA"/>
</dbReference>
<gene>
    <name evidence="2" type="ORF">SVA_3081</name>
</gene>
<dbReference type="GO" id="GO:0003677">
    <property type="term" value="F:DNA binding"/>
    <property type="evidence" value="ECO:0007669"/>
    <property type="project" value="InterPro"/>
</dbReference>
<dbReference type="KEGG" id="sva:SVA_3081"/>
<proteinExistence type="predicted"/>
<protein>
    <submittedName>
        <fullName evidence="2">XRE family transcriptional regulator</fullName>
    </submittedName>
</protein>
<dbReference type="Proteomes" id="UP000218899">
    <property type="component" value="Chromosome"/>
</dbReference>
<evidence type="ECO:0000313" key="3">
    <source>
        <dbReference type="Proteomes" id="UP000218899"/>
    </source>
</evidence>
<organism evidence="2 3">
    <name type="scientific">Sulfurifustis variabilis</name>
    <dbReference type="NCBI Taxonomy" id="1675686"/>
    <lineage>
        <taxon>Bacteria</taxon>
        <taxon>Pseudomonadati</taxon>
        <taxon>Pseudomonadota</taxon>
        <taxon>Gammaproteobacteria</taxon>
        <taxon>Acidiferrobacterales</taxon>
        <taxon>Acidiferrobacteraceae</taxon>
        <taxon>Sulfurifustis</taxon>
    </lineage>
</organism>
<dbReference type="CDD" id="cd00093">
    <property type="entry name" value="HTH_XRE"/>
    <property type="match status" value="1"/>
</dbReference>
<dbReference type="InterPro" id="IPR001387">
    <property type="entry name" value="Cro/C1-type_HTH"/>
</dbReference>
<dbReference type="SMART" id="SM00530">
    <property type="entry name" value="HTH_XRE"/>
    <property type="match status" value="1"/>
</dbReference>
<dbReference type="Gene3D" id="1.10.260.40">
    <property type="entry name" value="lambda repressor-like DNA-binding domains"/>
    <property type="match status" value="1"/>
</dbReference>
<sequence>MLDPVTFGQAISQKRKELGMSQKELAAKIKREDGEPISPQYLNDIEHDRRSPSSDLMVQQFAKVLDLNSDYLYYLAGRIPTDILSKNLPPEKVEKLMVAFRRQIKS</sequence>
<evidence type="ECO:0000313" key="2">
    <source>
        <dbReference type="EMBL" id="BAU49629.1"/>
    </source>
</evidence>
<accession>A0A1B4V7X0</accession>
<dbReference type="OrthoDB" id="8527218at2"/>
<keyword evidence="3" id="KW-1185">Reference proteome</keyword>
<dbReference type="AlphaFoldDB" id="A0A1B4V7X0"/>
<feature type="domain" description="HTH cro/C1-type" evidence="1">
    <location>
        <begin position="11"/>
        <end position="72"/>
    </location>
</feature>
<reference evidence="2 3" key="1">
    <citation type="submission" date="2015-08" db="EMBL/GenBank/DDBJ databases">
        <title>Complete genome sequence of Sulfurifustis variabilis.</title>
        <authorList>
            <person name="Miura A."/>
            <person name="Kojima H."/>
            <person name="Fukui M."/>
        </authorList>
    </citation>
    <scope>NUCLEOTIDE SEQUENCE [LARGE SCALE GENOMIC DNA]</scope>
    <source>
        <strain evidence="3">skN76</strain>
    </source>
</reference>
<dbReference type="RefSeq" id="WP_096462013.1">
    <property type="nucleotide sequence ID" value="NZ_AP014936.1"/>
</dbReference>